<dbReference type="Gene3D" id="1.10.1740.10">
    <property type="match status" value="1"/>
</dbReference>
<dbReference type="KEGG" id="yti:FNA67_15815"/>
<dbReference type="InterPro" id="IPR013324">
    <property type="entry name" value="RNA_pol_sigma_r3/r4-like"/>
</dbReference>
<sequence>MQAALAEAYRAHWARLLALLTKQFGDLDLAEEALQEAFAAASRAWVQGPPENAAGWLMTAARRKGLDTLRRRAARERRHRQAWLDAEPRDEDDAMLPDERLGLIFMCCHPALSREAQVALTLRAVAGLSTETIARLFLVPVPTMAARLTRAKDKIRAARIPFREPEGEELVERIAGALAVIYLIFTEGYAPREEDAVVRQDLCEQALRLGRAMVDVAPRSGEARALLALMMLQHARRAARADANGMVLRLADQDRKLWARDEIAEGLAMLEAIEGEGFCGPYHLQAAIAAEHARADRPADWRVVAGLYAQLEAVQPSPFVRLNRAVAVMEGFGAARGLELLADVEAQLAGHGPMHLARGEMLLRIGERQAGKLAIERALEMSGKAGERRYLAQRLREIG</sequence>
<dbReference type="SUPFAM" id="SSF88946">
    <property type="entry name" value="Sigma2 domain of RNA polymerase sigma factors"/>
    <property type="match status" value="1"/>
</dbReference>
<organism evidence="1 2">
    <name type="scientific">Paradevosia tibetensis</name>
    <dbReference type="NCBI Taxonomy" id="1447062"/>
    <lineage>
        <taxon>Bacteria</taxon>
        <taxon>Pseudomonadati</taxon>
        <taxon>Pseudomonadota</taxon>
        <taxon>Alphaproteobacteria</taxon>
        <taxon>Hyphomicrobiales</taxon>
        <taxon>Devosiaceae</taxon>
        <taxon>Paradevosia</taxon>
    </lineage>
</organism>
<dbReference type="RefSeq" id="WP_147656847.1">
    <property type="nucleotide sequence ID" value="NZ_BMFM01000001.1"/>
</dbReference>
<name>A0A5B9DT89_9HYPH</name>
<evidence type="ECO:0000313" key="2">
    <source>
        <dbReference type="Proteomes" id="UP000321062"/>
    </source>
</evidence>
<dbReference type="PANTHER" id="PTHR47756:SF2">
    <property type="entry name" value="BLL6612 PROTEIN"/>
    <property type="match status" value="1"/>
</dbReference>
<dbReference type="Pfam" id="PF20239">
    <property type="entry name" value="DUF6596"/>
    <property type="match status" value="1"/>
</dbReference>
<dbReference type="InterPro" id="IPR013325">
    <property type="entry name" value="RNA_pol_sigma_r2"/>
</dbReference>
<dbReference type="NCBIfam" id="TIGR02937">
    <property type="entry name" value="sigma70-ECF"/>
    <property type="match status" value="1"/>
</dbReference>
<gene>
    <name evidence="1" type="ORF">FNA67_15815</name>
</gene>
<protein>
    <submittedName>
        <fullName evidence="1">Sigma-70 family RNA polymerase sigma factor</fullName>
    </submittedName>
</protein>
<dbReference type="Proteomes" id="UP000321062">
    <property type="component" value="Chromosome"/>
</dbReference>
<dbReference type="EMBL" id="CP041690">
    <property type="protein sequence ID" value="QEE21564.1"/>
    <property type="molecule type" value="Genomic_DNA"/>
</dbReference>
<dbReference type="InterPro" id="IPR046531">
    <property type="entry name" value="DUF6596"/>
</dbReference>
<dbReference type="Gene3D" id="1.10.10.10">
    <property type="entry name" value="Winged helix-like DNA-binding domain superfamily/Winged helix DNA-binding domain"/>
    <property type="match status" value="1"/>
</dbReference>
<dbReference type="OrthoDB" id="9780299at2"/>
<dbReference type="InterPro" id="IPR014284">
    <property type="entry name" value="RNA_pol_sigma-70_dom"/>
</dbReference>
<dbReference type="GO" id="GO:0016987">
    <property type="term" value="F:sigma factor activity"/>
    <property type="evidence" value="ECO:0007669"/>
    <property type="project" value="InterPro"/>
</dbReference>
<dbReference type="Pfam" id="PF04542">
    <property type="entry name" value="Sigma70_r2"/>
    <property type="match status" value="1"/>
</dbReference>
<dbReference type="AlphaFoldDB" id="A0A5B9DT89"/>
<accession>A0A5B9DT89</accession>
<dbReference type="InterPro" id="IPR036388">
    <property type="entry name" value="WH-like_DNA-bd_sf"/>
</dbReference>
<proteinExistence type="predicted"/>
<dbReference type="SUPFAM" id="SSF88659">
    <property type="entry name" value="Sigma3 and sigma4 domains of RNA polymerase sigma factors"/>
    <property type="match status" value="1"/>
</dbReference>
<reference evidence="1 2" key="1">
    <citation type="journal article" date="2015" name="Int. J. Syst. Evol. Microbiol.">
        <title>Youhaiella tibetensis gen. nov., sp. nov., isolated from subsurface sediment.</title>
        <authorList>
            <person name="Wang Y.X."/>
            <person name="Huang F.Q."/>
            <person name="Nogi Y."/>
            <person name="Pang S.J."/>
            <person name="Wang P.K."/>
            <person name="Lv J."/>
        </authorList>
    </citation>
    <scope>NUCLEOTIDE SEQUENCE [LARGE SCALE GENOMIC DNA]</scope>
    <source>
        <strain evidence="2">fig4</strain>
    </source>
</reference>
<dbReference type="GO" id="GO:0006352">
    <property type="term" value="P:DNA-templated transcription initiation"/>
    <property type="evidence" value="ECO:0007669"/>
    <property type="project" value="InterPro"/>
</dbReference>
<keyword evidence="2" id="KW-1185">Reference proteome</keyword>
<evidence type="ECO:0000313" key="1">
    <source>
        <dbReference type="EMBL" id="QEE21564.1"/>
    </source>
</evidence>
<dbReference type="GO" id="GO:0003677">
    <property type="term" value="F:DNA binding"/>
    <property type="evidence" value="ECO:0007669"/>
    <property type="project" value="InterPro"/>
</dbReference>
<dbReference type="InterPro" id="IPR013249">
    <property type="entry name" value="RNA_pol_sigma70_r4_t2"/>
</dbReference>
<dbReference type="InterPro" id="IPR007627">
    <property type="entry name" value="RNA_pol_sigma70_r2"/>
</dbReference>
<dbReference type="PANTHER" id="PTHR47756">
    <property type="entry name" value="BLL6612 PROTEIN-RELATED"/>
    <property type="match status" value="1"/>
</dbReference>
<dbReference type="Pfam" id="PF08281">
    <property type="entry name" value="Sigma70_r4_2"/>
    <property type="match status" value="1"/>
</dbReference>